<dbReference type="STRING" id="768679.TTX_0303"/>
<dbReference type="Proteomes" id="UP000002654">
    <property type="component" value="Chromosome"/>
</dbReference>
<dbReference type="OrthoDB" id="31032at2157"/>
<dbReference type="RefSeq" id="WP_014126237.1">
    <property type="nucleotide sequence ID" value="NC_016070.1"/>
</dbReference>
<sequence length="245" mass="27618">MRVSIVVHHTCASSWKLFRGLRERGLRVELAPAELSHLRGMVLGIPAVFLDDRLMLYDPVTADDVEALIRGTAGGELSEQEAISNFVTGVIYNQALLSLAVLHKSFKPILADRELVEVLTRARFKGRPDVAERARKTLLEQDRRIFDENRERMLKALAYGLVRELYWLGLPLDDANERLVSAWLLAKATVGRIGLQYPRPGVDPAVSTAVVQTLRERGADYLKRIEEEQRAIASDQEFMALFAPR</sequence>
<dbReference type="eggNOG" id="arCOG04235">
    <property type="taxonomic scope" value="Archaea"/>
</dbReference>
<accession>G4RN36</accession>
<keyword evidence="2" id="KW-1185">Reference proteome</keyword>
<proteinExistence type="predicted"/>
<dbReference type="KEGG" id="ttn:TTX_0303"/>
<dbReference type="AlphaFoldDB" id="G4RN36"/>
<dbReference type="HOGENOM" id="CLU_095574_0_0_2"/>
<dbReference type="GeneID" id="11263314"/>
<reference evidence="1 2" key="1">
    <citation type="journal article" date="2011" name="PLoS ONE">
        <title>The complete genome sequence of Thermoproteus tenax: a physiologically versatile member of the Crenarchaeota.</title>
        <authorList>
            <person name="Siebers B."/>
            <person name="Zaparty M."/>
            <person name="Raddatz G."/>
            <person name="Tjaden B."/>
            <person name="Albers S.V."/>
            <person name="Bell S.D."/>
            <person name="Blombach F."/>
            <person name="Kletzin A."/>
            <person name="Kyrpides N."/>
            <person name="Lanz C."/>
            <person name="Plagens A."/>
            <person name="Rampp M."/>
            <person name="Rosinus A."/>
            <person name="von Jan M."/>
            <person name="Makarova K.S."/>
            <person name="Klenk H.P."/>
            <person name="Schuster S.C."/>
            <person name="Hensel R."/>
        </authorList>
    </citation>
    <scope>NUCLEOTIDE SEQUENCE [LARGE SCALE GENOMIC DNA]</scope>
    <source>
        <strain evidence="2">ATCC 35583 / DSM 2078 / JCM 9277 / NBRC 100435 / Kra 1</strain>
    </source>
</reference>
<gene>
    <name evidence="1" type="ordered locus">TTX_0303</name>
</gene>
<evidence type="ECO:0000313" key="1">
    <source>
        <dbReference type="EMBL" id="CCC80980.1"/>
    </source>
</evidence>
<organism evidence="1 2">
    <name type="scientific">Thermoproteus tenax (strain ATCC 35583 / DSM 2078 / JCM 9277 / NBRC 100435 / Kra 1)</name>
    <dbReference type="NCBI Taxonomy" id="768679"/>
    <lineage>
        <taxon>Archaea</taxon>
        <taxon>Thermoproteota</taxon>
        <taxon>Thermoprotei</taxon>
        <taxon>Thermoproteales</taxon>
        <taxon>Thermoproteaceae</taxon>
        <taxon>Thermoproteus</taxon>
    </lineage>
</organism>
<dbReference type="EMBL" id="FN869859">
    <property type="protein sequence ID" value="CCC80980.1"/>
    <property type="molecule type" value="Genomic_DNA"/>
</dbReference>
<dbReference type="PaxDb" id="768679-TTX_0303"/>
<evidence type="ECO:0000313" key="2">
    <source>
        <dbReference type="Proteomes" id="UP000002654"/>
    </source>
</evidence>
<name>G4RN36_THETK</name>
<dbReference type="PATRIC" id="fig|768679.9.peg.321"/>
<protein>
    <submittedName>
        <fullName evidence="1">Predicted thioredoxin/glutaredoxin</fullName>
    </submittedName>
</protein>